<comment type="caution">
    <text evidence="2">The sequence shown here is derived from an EMBL/GenBank/DDBJ whole genome shotgun (WGS) entry which is preliminary data.</text>
</comment>
<dbReference type="InterPro" id="IPR011009">
    <property type="entry name" value="Kinase-like_dom_sf"/>
</dbReference>
<dbReference type="AlphaFoldDB" id="A0AA43QNN4"/>
<name>A0AA43QNN4_9LECA</name>
<dbReference type="InterPro" id="IPR051678">
    <property type="entry name" value="AGP_Transferase"/>
</dbReference>
<accession>A0AA43QNN4</accession>
<dbReference type="SUPFAM" id="SSF56112">
    <property type="entry name" value="Protein kinase-like (PK-like)"/>
    <property type="match status" value="1"/>
</dbReference>
<dbReference type="InterPro" id="IPR002575">
    <property type="entry name" value="Aminoglycoside_PTrfase"/>
</dbReference>
<dbReference type="Proteomes" id="UP001161017">
    <property type="component" value="Unassembled WGS sequence"/>
</dbReference>
<organism evidence="2 3">
    <name type="scientific">Ramalina farinacea</name>
    <dbReference type="NCBI Taxonomy" id="258253"/>
    <lineage>
        <taxon>Eukaryota</taxon>
        <taxon>Fungi</taxon>
        <taxon>Dikarya</taxon>
        <taxon>Ascomycota</taxon>
        <taxon>Pezizomycotina</taxon>
        <taxon>Lecanoromycetes</taxon>
        <taxon>OSLEUM clade</taxon>
        <taxon>Lecanoromycetidae</taxon>
        <taxon>Lecanorales</taxon>
        <taxon>Lecanorineae</taxon>
        <taxon>Ramalinaceae</taxon>
        <taxon>Ramalina</taxon>
    </lineage>
</organism>
<evidence type="ECO:0000313" key="2">
    <source>
        <dbReference type="EMBL" id="MDI1488048.1"/>
    </source>
</evidence>
<dbReference type="PANTHER" id="PTHR21310">
    <property type="entry name" value="AMINOGLYCOSIDE PHOSPHOTRANSFERASE-RELATED-RELATED"/>
    <property type="match status" value="1"/>
</dbReference>
<protein>
    <recommendedName>
        <fullName evidence="1">Aminoglycoside phosphotransferase domain-containing protein</fullName>
    </recommendedName>
</protein>
<gene>
    <name evidence="2" type="ORF">OHK93_007322</name>
</gene>
<keyword evidence="3" id="KW-1185">Reference proteome</keyword>
<sequence length="435" mass="49461">MGDTNDAADAVLMCTPDLDAKDAEAELLLCQSIDRLCRQLWPPPTTLQHQLIRYVRQTRLDRTLVPQSHEPVVKRMAGGNVNSITAITLPPHHVKNNLSKLILRVPHFGWTGEFRVDREVAILKYVRKHSDIPVPGVVAFDATLQNPLGKPYTLLQRIPGTTVNDVWETLNTKQRCQLAEQLGQINKTLRGMTVPNAGLIEPITDSQGNESFKIVRFEVEQAEREDEEPPEQEPRAPQSTLDVFLTQLTRWQVSNGDKNGANILYPKLLDCVREMNGLGCFATQSHCLCHMDLHKHKRNILISIDPSDLAVTVTGILDWDEAIFAPQFVKCRPLAWLWLDEDAPWLYERPGLGEIPKSVDEDEIKRTFEDNAGGDEYREMAYGDVFRLGRALWWIATHGLDGFFKQYKAAEKVIEEWAVLREKMLEERAEKGVDQ</sequence>
<evidence type="ECO:0000313" key="3">
    <source>
        <dbReference type="Proteomes" id="UP001161017"/>
    </source>
</evidence>
<evidence type="ECO:0000259" key="1">
    <source>
        <dbReference type="Pfam" id="PF01636"/>
    </source>
</evidence>
<dbReference type="Gene3D" id="3.30.200.20">
    <property type="entry name" value="Phosphorylase Kinase, domain 1"/>
    <property type="match status" value="1"/>
</dbReference>
<dbReference type="PANTHER" id="PTHR21310:SF56">
    <property type="entry name" value="AMINOGLYCOSIDE PHOSPHOTRANSFERASE DOMAIN-CONTAINING PROTEIN"/>
    <property type="match status" value="1"/>
</dbReference>
<feature type="domain" description="Aminoglycoside phosphotransferase" evidence="1">
    <location>
        <begin position="97"/>
        <end position="322"/>
    </location>
</feature>
<dbReference type="Pfam" id="PF01636">
    <property type="entry name" value="APH"/>
    <property type="match status" value="1"/>
</dbReference>
<reference evidence="2" key="1">
    <citation type="journal article" date="2023" name="Genome Biol. Evol.">
        <title>First Whole Genome Sequence and Flow Cytometry Genome Size Data for the Lichen-Forming Fungus Ramalina farinacea (Ascomycota).</title>
        <authorList>
            <person name="Llewellyn T."/>
            <person name="Mian S."/>
            <person name="Hill R."/>
            <person name="Leitch I.J."/>
            <person name="Gaya E."/>
        </authorList>
    </citation>
    <scope>NUCLEOTIDE SEQUENCE</scope>
    <source>
        <strain evidence="2">LIQ254RAFAR</strain>
    </source>
</reference>
<proteinExistence type="predicted"/>
<dbReference type="EMBL" id="JAPUFD010000006">
    <property type="protein sequence ID" value="MDI1488048.1"/>
    <property type="molecule type" value="Genomic_DNA"/>
</dbReference>